<evidence type="ECO:0000313" key="1">
    <source>
        <dbReference type="EMBL" id="VZO35949.1"/>
    </source>
</evidence>
<gene>
    <name evidence="1" type="ORF">HALOF300_01152</name>
</gene>
<dbReference type="Proteomes" id="UP000419743">
    <property type="component" value="Unassembled WGS sequence"/>
</dbReference>
<dbReference type="AlphaFoldDB" id="A0A7M4DGA6"/>
<comment type="caution">
    <text evidence="1">The sequence shown here is derived from an EMBL/GenBank/DDBJ whole genome shotgun (WGS) entry which is preliminary data.</text>
</comment>
<keyword evidence="2" id="KW-1185">Reference proteome</keyword>
<reference evidence="1 2" key="1">
    <citation type="submission" date="2019-11" db="EMBL/GenBank/DDBJ databases">
        <authorList>
            <person name="Criscuolo A."/>
        </authorList>
    </citation>
    <scope>NUCLEOTIDE SEQUENCE [LARGE SCALE GENOMIC DNA]</scope>
    <source>
        <strain evidence="1">CIP111667</strain>
    </source>
</reference>
<protein>
    <submittedName>
        <fullName evidence="1">Uncharacterized protein</fullName>
    </submittedName>
</protein>
<proteinExistence type="predicted"/>
<dbReference type="EMBL" id="CACRYJ010000016">
    <property type="protein sequence ID" value="VZO35949.1"/>
    <property type="molecule type" value="Genomic_DNA"/>
</dbReference>
<evidence type="ECO:0000313" key="2">
    <source>
        <dbReference type="Proteomes" id="UP000419743"/>
    </source>
</evidence>
<organism evidence="1 2">
    <name type="scientific">Occultella aeris</name>
    <dbReference type="NCBI Taxonomy" id="2761496"/>
    <lineage>
        <taxon>Bacteria</taxon>
        <taxon>Bacillati</taxon>
        <taxon>Actinomycetota</taxon>
        <taxon>Actinomycetes</taxon>
        <taxon>Micrococcales</taxon>
        <taxon>Ruaniaceae</taxon>
        <taxon>Occultella</taxon>
    </lineage>
</organism>
<name>A0A7M4DGA6_9MICO</name>
<sequence>MRVSKWKSIVSLVLLEGDSGDDESTARVIEEFPVTGDDTEWAAHVGNVATAVRGHAKSMKPDVVIVRRADQAPQGRNSDGPKLRLMIEGGIVTACLDVTSDVRVYTGKECGKARDVSKDDLDTRSATLVAKAHLEAGAAALAAMA</sequence>
<accession>A0A7M4DGA6</accession>